<keyword evidence="3" id="KW-1185">Reference proteome</keyword>
<evidence type="ECO:0000313" key="2">
    <source>
        <dbReference type="EMBL" id="MFC6661033.1"/>
    </source>
</evidence>
<reference evidence="3" key="1">
    <citation type="journal article" date="2019" name="Int. J. Syst. Evol. Microbiol.">
        <title>The Global Catalogue of Microorganisms (GCM) 10K type strain sequencing project: providing services to taxonomists for standard genome sequencing and annotation.</title>
        <authorList>
            <consortium name="The Broad Institute Genomics Platform"/>
            <consortium name="The Broad Institute Genome Sequencing Center for Infectious Disease"/>
            <person name="Wu L."/>
            <person name="Ma J."/>
        </authorList>
    </citation>
    <scope>NUCLEOTIDE SEQUENCE [LARGE SCALE GENOMIC DNA]</scope>
    <source>
        <strain evidence="3">CCUG 63830</strain>
    </source>
</reference>
<organism evidence="2 3">
    <name type="scientific">Deinococcus multiflagellatus</name>
    <dbReference type="NCBI Taxonomy" id="1656887"/>
    <lineage>
        <taxon>Bacteria</taxon>
        <taxon>Thermotogati</taxon>
        <taxon>Deinococcota</taxon>
        <taxon>Deinococci</taxon>
        <taxon>Deinococcales</taxon>
        <taxon>Deinococcaceae</taxon>
        <taxon>Deinococcus</taxon>
    </lineage>
</organism>
<evidence type="ECO:0000313" key="3">
    <source>
        <dbReference type="Proteomes" id="UP001596317"/>
    </source>
</evidence>
<dbReference type="RefSeq" id="WP_224604632.1">
    <property type="nucleotide sequence ID" value="NZ_JAIQXV010000002.1"/>
</dbReference>
<keyword evidence="1" id="KW-0812">Transmembrane</keyword>
<name>A0ABW1ZJP2_9DEIO</name>
<dbReference type="EMBL" id="JBHSWB010000001">
    <property type="protein sequence ID" value="MFC6661033.1"/>
    <property type="molecule type" value="Genomic_DNA"/>
</dbReference>
<keyword evidence="1" id="KW-0472">Membrane</keyword>
<feature type="transmembrane region" description="Helical" evidence="1">
    <location>
        <begin position="140"/>
        <end position="157"/>
    </location>
</feature>
<feature type="transmembrane region" description="Helical" evidence="1">
    <location>
        <begin position="78"/>
        <end position="98"/>
    </location>
</feature>
<protein>
    <submittedName>
        <fullName evidence="2">Uncharacterized protein</fullName>
    </submittedName>
</protein>
<keyword evidence="1" id="KW-1133">Transmembrane helix</keyword>
<accession>A0ABW1ZJP2</accession>
<evidence type="ECO:0000256" key="1">
    <source>
        <dbReference type="SAM" id="Phobius"/>
    </source>
</evidence>
<proteinExistence type="predicted"/>
<gene>
    <name evidence="2" type="ORF">ACFP90_12285</name>
</gene>
<sequence>MRAEYTAHVQDAGLDESEDVEGLLGEPEGAQRALARLYLSAAALKGLREPKGQQVGFWILGCHSALLLLLWAGGNDQVGPSLTGVGAGGLVLSGLTLWARRLAPELRTLVTGHGGLWAVNFSLWVNWMVEAGQTGTAPNAFVRLLPLLWILWGATLFEEVRRLRRTLALEQPAVSA</sequence>
<dbReference type="Proteomes" id="UP001596317">
    <property type="component" value="Unassembled WGS sequence"/>
</dbReference>
<comment type="caution">
    <text evidence="2">The sequence shown here is derived from an EMBL/GenBank/DDBJ whole genome shotgun (WGS) entry which is preliminary data.</text>
</comment>
<feature type="transmembrane region" description="Helical" evidence="1">
    <location>
        <begin position="110"/>
        <end position="128"/>
    </location>
</feature>
<feature type="transmembrane region" description="Helical" evidence="1">
    <location>
        <begin position="55"/>
        <end position="72"/>
    </location>
</feature>